<name>A0A101HL95_9BACT</name>
<proteinExistence type="predicted"/>
<protein>
    <submittedName>
        <fullName evidence="2">Uncharacterized protein</fullName>
    </submittedName>
</protein>
<organism evidence="2 3">
    <name type="scientific">Mesotoga prima</name>
    <dbReference type="NCBI Taxonomy" id="1184387"/>
    <lineage>
        <taxon>Bacteria</taxon>
        <taxon>Thermotogati</taxon>
        <taxon>Thermotogota</taxon>
        <taxon>Thermotogae</taxon>
        <taxon>Kosmotogales</taxon>
        <taxon>Kosmotogaceae</taxon>
        <taxon>Mesotoga</taxon>
    </lineage>
</organism>
<gene>
    <name evidence="2" type="ORF">XD94_1581</name>
</gene>
<dbReference type="AlphaFoldDB" id="A0A101HL95"/>
<dbReference type="EMBL" id="LGGP01000326">
    <property type="protein sequence ID" value="KUK78921.1"/>
    <property type="molecule type" value="Genomic_DNA"/>
</dbReference>
<evidence type="ECO:0000313" key="3">
    <source>
        <dbReference type="Proteomes" id="UP000054092"/>
    </source>
</evidence>
<dbReference type="Proteomes" id="UP000054092">
    <property type="component" value="Unassembled WGS sequence"/>
</dbReference>
<feature type="region of interest" description="Disordered" evidence="1">
    <location>
        <begin position="24"/>
        <end position="50"/>
    </location>
</feature>
<sequence>LKKKPPQSARALWGLTVAYTEAKKRISSSPDRKNTISYDSNLPGSETYQN</sequence>
<evidence type="ECO:0000256" key="1">
    <source>
        <dbReference type="SAM" id="MobiDB-lite"/>
    </source>
</evidence>
<feature type="compositionally biased region" description="Polar residues" evidence="1">
    <location>
        <begin position="35"/>
        <end position="50"/>
    </location>
</feature>
<comment type="caution">
    <text evidence="2">The sequence shown here is derived from an EMBL/GenBank/DDBJ whole genome shotgun (WGS) entry which is preliminary data.</text>
</comment>
<evidence type="ECO:0000313" key="2">
    <source>
        <dbReference type="EMBL" id="KUK78921.1"/>
    </source>
</evidence>
<accession>A0A101HL95</accession>
<reference evidence="3" key="1">
    <citation type="journal article" date="2015" name="MBio">
        <title>Genome-Resolved Metagenomic Analysis Reveals Roles for Candidate Phyla and Other Microbial Community Members in Biogeochemical Transformations in Oil Reservoirs.</title>
        <authorList>
            <person name="Hu P."/>
            <person name="Tom L."/>
            <person name="Singh A."/>
            <person name="Thomas B.C."/>
            <person name="Baker B.J."/>
            <person name="Piceno Y.M."/>
            <person name="Andersen G.L."/>
            <person name="Banfield J.F."/>
        </authorList>
    </citation>
    <scope>NUCLEOTIDE SEQUENCE [LARGE SCALE GENOMIC DNA]</scope>
</reference>
<feature type="non-terminal residue" evidence="2">
    <location>
        <position position="1"/>
    </location>
</feature>